<evidence type="ECO:0000259" key="7">
    <source>
        <dbReference type="PROSITE" id="PS50089"/>
    </source>
</evidence>
<keyword evidence="9" id="KW-1185">Reference proteome</keyword>
<evidence type="ECO:0000256" key="1">
    <source>
        <dbReference type="ARBA" id="ARBA00004141"/>
    </source>
</evidence>
<evidence type="ECO:0000313" key="9">
    <source>
        <dbReference type="Proteomes" id="UP000033483"/>
    </source>
</evidence>
<evidence type="ECO:0000256" key="2">
    <source>
        <dbReference type="ARBA" id="ARBA00022692"/>
    </source>
</evidence>
<dbReference type="Proteomes" id="UP000033483">
    <property type="component" value="Unassembled WGS sequence"/>
</dbReference>
<comment type="caution">
    <text evidence="8">The sequence shown here is derived from an EMBL/GenBank/DDBJ whole genome shotgun (WGS) entry which is preliminary data.</text>
</comment>
<feature type="region of interest" description="Disordered" evidence="6">
    <location>
        <begin position="253"/>
        <end position="285"/>
    </location>
</feature>
<keyword evidence="2" id="KW-0812">Transmembrane</keyword>
<reference evidence="8 9" key="1">
    <citation type="submission" date="2015-03" db="EMBL/GenBank/DDBJ databases">
        <authorList>
            <person name="Radwan O."/>
            <person name="Al-Naeli F.A."/>
            <person name="Rendon G.A."/>
            <person name="Fields C."/>
        </authorList>
    </citation>
    <scope>NUCLEOTIDE SEQUENCE [LARGE SCALE GENOMIC DNA]</scope>
    <source>
        <strain evidence="8">CR-DP1</strain>
    </source>
</reference>
<dbReference type="GO" id="GO:0008270">
    <property type="term" value="F:zinc ion binding"/>
    <property type="evidence" value="ECO:0007669"/>
    <property type="project" value="UniProtKB-KW"/>
</dbReference>
<dbReference type="Gene3D" id="3.30.40.10">
    <property type="entry name" value="Zinc/RING finger domain, C3HC4 (zinc finger)"/>
    <property type="match status" value="1"/>
</dbReference>
<accession>A0A0F4ZCV5</accession>
<organism evidence="8 9">
    <name type="scientific">Thielaviopsis punctulata</name>
    <dbReference type="NCBI Taxonomy" id="72032"/>
    <lineage>
        <taxon>Eukaryota</taxon>
        <taxon>Fungi</taxon>
        <taxon>Dikarya</taxon>
        <taxon>Ascomycota</taxon>
        <taxon>Pezizomycotina</taxon>
        <taxon>Sordariomycetes</taxon>
        <taxon>Hypocreomycetidae</taxon>
        <taxon>Microascales</taxon>
        <taxon>Ceratocystidaceae</taxon>
        <taxon>Thielaviopsis</taxon>
    </lineage>
</organism>
<evidence type="ECO:0000256" key="5">
    <source>
        <dbReference type="PROSITE-ProRule" id="PRU00175"/>
    </source>
</evidence>
<evidence type="ECO:0000313" key="8">
    <source>
        <dbReference type="EMBL" id="KKA28080.1"/>
    </source>
</evidence>
<keyword evidence="5" id="KW-0862">Zinc</keyword>
<dbReference type="EMBL" id="LAEV01001434">
    <property type="protein sequence ID" value="KKA28080.1"/>
    <property type="molecule type" value="Genomic_DNA"/>
</dbReference>
<protein>
    <recommendedName>
        <fullName evidence="7">RING-type domain-containing protein</fullName>
    </recommendedName>
</protein>
<dbReference type="PANTHER" id="PTHR46283">
    <property type="entry name" value="E3 UBIQUITIN-PROTEIN LIGASE MARCH5"/>
    <property type="match status" value="1"/>
</dbReference>
<comment type="subcellular location">
    <subcellularLocation>
        <location evidence="1">Membrane</location>
        <topology evidence="1">Multi-pass membrane protein</topology>
    </subcellularLocation>
</comment>
<gene>
    <name evidence="8" type="ORF">TD95_005281</name>
</gene>
<dbReference type="PROSITE" id="PS50089">
    <property type="entry name" value="ZF_RING_2"/>
    <property type="match status" value="1"/>
</dbReference>
<dbReference type="AlphaFoldDB" id="A0A0F4ZCV5"/>
<feature type="domain" description="RING-type" evidence="7">
    <location>
        <begin position="21"/>
        <end position="73"/>
    </location>
</feature>
<keyword evidence="3" id="KW-1133">Transmembrane helix</keyword>
<dbReference type="InterPro" id="IPR001841">
    <property type="entry name" value="Znf_RING"/>
</dbReference>
<keyword evidence="5" id="KW-0863">Zinc-finger</keyword>
<sequence>MSALAAMGVPNPDGDDGTMRCFICLMDSDDAATQTNDWVYPSPCSLVAHHDCMMAWVQDCEREHRALSCPVCKAPIRVDQPPDMVVSFANALASHARSLAPSVLLGLIGSGTMASMGVYGTVALTVFAGRGAPWRFVHILDGMNVRLSLSRLSVLPLIGPALVLGYSCGPVSVPVSLPLFGITLHTNTLKYGSYLAGHDPGAFMWPPTPQAAISLFPYVQAIYRALYREFFREWELKLDTKIEGLPDALVDDPIPARPEIAAPQPPPPPPDEEARPDENDDNNRGGVFGFFREIVHMMYVDYDVEVFAEDFVVDNVPPQHAQMPNRVFVLEEAEEQMEAGERQAGEGQEQAGLPAPQIPHLPHNGIQEVEVRDEHGQPQIIPADDFFQPPHPVADEAPAPAPAPRGLRATLSDIYINIATALLLPGISAGVGELLRLALPQRFTTMPVLSSAWSSMWAGPRRQPTGLLQTQWGRSLVGGCVYIVVRDAFRLYVKYRKSLLAGRRRVRNVKRKNS</sequence>
<dbReference type="OrthoDB" id="5817083at2759"/>
<dbReference type="GO" id="GO:0016020">
    <property type="term" value="C:membrane"/>
    <property type="evidence" value="ECO:0007669"/>
    <property type="project" value="UniProtKB-SubCell"/>
</dbReference>
<name>A0A0F4ZCV5_9PEZI</name>
<keyword evidence="5" id="KW-0479">Metal-binding</keyword>
<dbReference type="InterPro" id="IPR013083">
    <property type="entry name" value="Znf_RING/FYVE/PHD"/>
</dbReference>
<feature type="compositionally biased region" description="Basic and acidic residues" evidence="6">
    <location>
        <begin position="272"/>
        <end position="283"/>
    </location>
</feature>
<evidence type="ECO:0000256" key="4">
    <source>
        <dbReference type="ARBA" id="ARBA00023136"/>
    </source>
</evidence>
<proteinExistence type="predicted"/>
<keyword evidence="4" id="KW-0472">Membrane</keyword>
<evidence type="ECO:0000256" key="3">
    <source>
        <dbReference type="ARBA" id="ARBA00022989"/>
    </source>
</evidence>
<dbReference type="SUPFAM" id="SSF57850">
    <property type="entry name" value="RING/U-box"/>
    <property type="match status" value="1"/>
</dbReference>
<feature type="compositionally biased region" description="Low complexity" evidence="6">
    <location>
        <begin position="253"/>
        <end position="262"/>
    </location>
</feature>
<evidence type="ECO:0000256" key="6">
    <source>
        <dbReference type="SAM" id="MobiDB-lite"/>
    </source>
</evidence>